<dbReference type="Pfam" id="PF12794">
    <property type="entry name" value="MscS_TM"/>
    <property type="match status" value="1"/>
</dbReference>
<evidence type="ECO:0000256" key="7">
    <source>
        <dbReference type="SAM" id="Coils"/>
    </source>
</evidence>
<dbReference type="InterPro" id="IPR049278">
    <property type="entry name" value="MS_channel_C"/>
</dbReference>
<keyword evidence="14" id="KW-1185">Reference proteome</keyword>
<reference evidence="13 14" key="1">
    <citation type="submission" date="2019-02" db="EMBL/GenBank/DDBJ databases">
        <title>Deep-cultivation of Planctomycetes and their phenomic and genomic characterization uncovers novel biology.</title>
        <authorList>
            <person name="Wiegand S."/>
            <person name="Jogler M."/>
            <person name="Boedeker C."/>
            <person name="Pinto D."/>
            <person name="Vollmers J."/>
            <person name="Rivas-Marin E."/>
            <person name="Kohn T."/>
            <person name="Peeters S.H."/>
            <person name="Heuer A."/>
            <person name="Rast P."/>
            <person name="Oberbeckmann S."/>
            <person name="Bunk B."/>
            <person name="Jeske O."/>
            <person name="Meyerdierks A."/>
            <person name="Storesund J.E."/>
            <person name="Kallscheuer N."/>
            <person name="Luecker S."/>
            <person name="Lage O.M."/>
            <person name="Pohl T."/>
            <person name="Merkel B.J."/>
            <person name="Hornburger P."/>
            <person name="Mueller R.-W."/>
            <person name="Bruemmer F."/>
            <person name="Labrenz M."/>
            <person name="Spormann A.M."/>
            <person name="Op Den Camp H."/>
            <person name="Overmann J."/>
            <person name="Amann R."/>
            <person name="Jetten M.S.M."/>
            <person name="Mascher T."/>
            <person name="Medema M.H."/>
            <person name="Devos D.P."/>
            <person name="Kaster A.-K."/>
            <person name="Ovreas L."/>
            <person name="Rohde M."/>
            <person name="Galperin M.Y."/>
            <person name="Jogler C."/>
        </authorList>
    </citation>
    <scope>NUCLEOTIDE SEQUENCE [LARGE SCALE GENOMIC DNA]</scope>
    <source>
        <strain evidence="13 14">Poly51</strain>
    </source>
</reference>
<feature type="transmembrane region" description="Helical" evidence="8">
    <location>
        <begin position="580"/>
        <end position="597"/>
    </location>
</feature>
<proteinExistence type="inferred from homology"/>
<dbReference type="InterPro" id="IPR024393">
    <property type="entry name" value="MscS_porin"/>
</dbReference>
<keyword evidence="4 8" id="KW-0812">Transmembrane</keyword>
<accession>A0A5C6EME0</accession>
<dbReference type="GO" id="GO:0005886">
    <property type="term" value="C:plasma membrane"/>
    <property type="evidence" value="ECO:0007669"/>
    <property type="project" value="UniProtKB-SubCell"/>
</dbReference>
<dbReference type="InterPro" id="IPR010920">
    <property type="entry name" value="LSM_dom_sf"/>
</dbReference>
<feature type="transmembrane region" description="Helical" evidence="8">
    <location>
        <begin position="883"/>
        <end position="903"/>
    </location>
</feature>
<dbReference type="Pfam" id="PF21082">
    <property type="entry name" value="MS_channel_3rd"/>
    <property type="match status" value="1"/>
</dbReference>
<sequence length="1176" mass="129846">MPWVVGALSVSIWIGMQQPVFAQSPVEATESLHDPSLSIEQLERTIAELTQSGDGSVETVQAIDTYGAAIRNLQSAAQKEASEQAFIAETATVTARVEQLKQQRAELKDKKAEIDTSLGLPELEQLLPQWELHLSSHKKARQAAESEAQSRVQRRKEIRARIPVVQERMAESQSQLQLLKNASPSISTASFAAKLLSRHMTLAKEVPAMEAELAKYDAEEAADLIRLKIDLSTAAISYNEKCLALLQNQINLTREKHALESVRKARMEAIAAAPSLKEYAELNQQLAENAKEIGESLVKAERDVSSAIELKETLARQFGKARKKVETVGLTSSVGAMLRKQRSMLPDVSARREDVASRQTLINDTQYLIFEYEDQRQELDDADQFLKTILAESYLDAQVDSDVLEAAAQDLVKRKEEYLDALIRSSSQFFDALIELDTTDQQVLKLVNEYENYIDQRVLWIQSGRALSKDFSIDDSDRWMISPVKWSEAGATLVDDARSNYFLYALAMIPITGLLMRRRSIRQKLTEVGEVASKANCRSITPTWRAMLLTVAAAMGWPSLCLLIGWRLRTAPETTFANSIGYGLVCVGALWFAAEILRQACRPMGLGNAHFRWSSHATHTLRQTLQRFLVIALPLTFVIATLGTSGSPNGRDSLERLMFLVGLVLVAVLVFRLLAGHGLLRDYFADHVGGWTERLKFVWATVAASIPMSLACLTLFGYHYTAQVLCWRLMITCLFVVALLCVRALLMRMVLLRRRHLSMEQSRNRAAASVINGDTKTPSVAGIVTDDPQADISAHSQQSQRLINTGLLAGSLIGLWLIWVQVLPALSMLDQYALWPRSSQLNAASVAAVSPTAAILPADAASADAEGGSEAARMFVDEKPVEYVTLSDLALAILVVFVTFVLSRNGPGLLEISLLQQLPVDASVRYAITTLVSYAIVLVGTIVACSTIGLQWSQIQWLATALTFGLAFGLQEMFANFVAGLIILLERPIRVGDIVTVDDVTGVVSRIRIRATSITNWDRKEYVVPNKEFITGRLLNWTLSDKVNRVVVEVGIGYGSDTDRAREILMNVANDHPLVLKDPPAVATLQGFGDSALNMVLRCYLPTLDDRLKVIHELHTDVNKAFRAEGIEIPYPQRDLHVRTTQAVLGLSGEATELNGEIAGEGSERHVPGDLNRDAA</sequence>
<dbReference type="EMBL" id="SJPW01000006">
    <property type="protein sequence ID" value="TWU48726.1"/>
    <property type="molecule type" value="Genomic_DNA"/>
</dbReference>
<protein>
    <submittedName>
        <fullName evidence="13">Mechanosensitive channel MscK</fullName>
    </submittedName>
</protein>
<keyword evidence="6 8" id="KW-0472">Membrane</keyword>
<dbReference type="InterPro" id="IPR011066">
    <property type="entry name" value="MscS_channel_C_sf"/>
</dbReference>
<evidence type="ECO:0000259" key="12">
    <source>
        <dbReference type="Pfam" id="PF21082"/>
    </source>
</evidence>
<comment type="similarity">
    <text evidence="2">Belongs to the MscS (TC 1.A.23) family.</text>
</comment>
<dbReference type="InterPro" id="IPR011014">
    <property type="entry name" value="MscS_channel_TM-2"/>
</dbReference>
<keyword evidence="5 8" id="KW-1133">Transmembrane helix</keyword>
<dbReference type="Gene3D" id="3.30.70.100">
    <property type="match status" value="1"/>
</dbReference>
<keyword evidence="7" id="KW-0175">Coiled coil</keyword>
<evidence type="ECO:0000256" key="1">
    <source>
        <dbReference type="ARBA" id="ARBA00004651"/>
    </source>
</evidence>
<feature type="transmembrane region" description="Helical" evidence="8">
    <location>
        <begin position="924"/>
        <end position="949"/>
    </location>
</feature>
<evidence type="ECO:0000259" key="9">
    <source>
        <dbReference type="Pfam" id="PF00924"/>
    </source>
</evidence>
<organism evidence="13 14">
    <name type="scientific">Rubripirellula tenax</name>
    <dbReference type="NCBI Taxonomy" id="2528015"/>
    <lineage>
        <taxon>Bacteria</taxon>
        <taxon>Pseudomonadati</taxon>
        <taxon>Planctomycetota</taxon>
        <taxon>Planctomycetia</taxon>
        <taxon>Pirellulales</taxon>
        <taxon>Pirellulaceae</taxon>
        <taxon>Rubripirellula</taxon>
    </lineage>
</organism>
<feature type="domain" description="Mechanosensitive ion channel MscS" evidence="9">
    <location>
        <begin position="973"/>
        <end position="1038"/>
    </location>
</feature>
<dbReference type="InterPro" id="IPR023408">
    <property type="entry name" value="MscS_beta-dom_sf"/>
</dbReference>
<gene>
    <name evidence="13" type="primary">mscK_3</name>
    <name evidence="13" type="ORF">Poly51_46280</name>
</gene>
<feature type="domain" description="Mechanosensitive ion channel inner membrane" evidence="10">
    <location>
        <begin position="502"/>
        <end position="835"/>
    </location>
</feature>
<comment type="caution">
    <text evidence="13">The sequence shown here is derived from an EMBL/GenBank/DDBJ whole genome shotgun (WGS) entry which is preliminary data.</text>
</comment>
<feature type="transmembrane region" description="Helical" evidence="8">
    <location>
        <begin position="501"/>
        <end position="517"/>
    </location>
</feature>
<dbReference type="PANTHER" id="PTHR30347:SF1">
    <property type="entry name" value="MECHANOSENSITIVE CHANNEL MSCK"/>
    <property type="match status" value="1"/>
</dbReference>
<feature type="domain" description="Mechanosensitive ion channel MscS porin" evidence="11">
    <location>
        <begin position="46"/>
        <end position="272"/>
    </location>
</feature>
<evidence type="ECO:0000256" key="3">
    <source>
        <dbReference type="ARBA" id="ARBA00022475"/>
    </source>
</evidence>
<dbReference type="AlphaFoldDB" id="A0A5C6EME0"/>
<feature type="transmembrane region" description="Helical" evidence="8">
    <location>
        <begin position="727"/>
        <end position="746"/>
    </location>
</feature>
<dbReference type="InterPro" id="IPR025692">
    <property type="entry name" value="MscS_IM_dom1"/>
</dbReference>
<dbReference type="Gene3D" id="1.10.287.1260">
    <property type="match status" value="1"/>
</dbReference>
<dbReference type="InterPro" id="IPR006685">
    <property type="entry name" value="MscS_channel_2nd"/>
</dbReference>
<feature type="domain" description="Mechanosensitive ion channel MscS C-terminal" evidence="12">
    <location>
        <begin position="1046"/>
        <end position="1129"/>
    </location>
</feature>
<evidence type="ECO:0000256" key="4">
    <source>
        <dbReference type="ARBA" id="ARBA00022692"/>
    </source>
</evidence>
<evidence type="ECO:0000313" key="14">
    <source>
        <dbReference type="Proteomes" id="UP000318288"/>
    </source>
</evidence>
<feature type="coiled-coil region" evidence="7">
    <location>
        <begin position="283"/>
        <end position="317"/>
    </location>
</feature>
<feature type="transmembrane region" description="Helical" evidence="8">
    <location>
        <begin position="955"/>
        <end position="985"/>
    </location>
</feature>
<evidence type="ECO:0000256" key="8">
    <source>
        <dbReference type="SAM" id="Phobius"/>
    </source>
</evidence>
<evidence type="ECO:0000256" key="2">
    <source>
        <dbReference type="ARBA" id="ARBA00008017"/>
    </source>
</evidence>
<feature type="coiled-coil region" evidence="7">
    <location>
        <begin position="90"/>
        <end position="117"/>
    </location>
</feature>
<feature type="transmembrane region" description="Helical" evidence="8">
    <location>
        <begin position="546"/>
        <end position="568"/>
    </location>
</feature>
<dbReference type="SUPFAM" id="SSF82861">
    <property type="entry name" value="Mechanosensitive channel protein MscS (YggB), transmembrane region"/>
    <property type="match status" value="1"/>
</dbReference>
<dbReference type="Gene3D" id="2.30.30.60">
    <property type="match status" value="1"/>
</dbReference>
<evidence type="ECO:0000313" key="13">
    <source>
        <dbReference type="EMBL" id="TWU48726.1"/>
    </source>
</evidence>
<dbReference type="PANTHER" id="PTHR30347">
    <property type="entry name" value="POTASSIUM CHANNEL RELATED"/>
    <property type="match status" value="1"/>
</dbReference>
<dbReference type="SUPFAM" id="SSF50182">
    <property type="entry name" value="Sm-like ribonucleoproteins"/>
    <property type="match status" value="1"/>
</dbReference>
<dbReference type="Pfam" id="PF12795">
    <property type="entry name" value="MscS_porin"/>
    <property type="match status" value="1"/>
</dbReference>
<dbReference type="Proteomes" id="UP000318288">
    <property type="component" value="Unassembled WGS sequence"/>
</dbReference>
<evidence type="ECO:0000259" key="10">
    <source>
        <dbReference type="Pfam" id="PF12794"/>
    </source>
</evidence>
<dbReference type="InterPro" id="IPR052702">
    <property type="entry name" value="MscS-like_channel"/>
</dbReference>
<feature type="transmembrane region" description="Helical" evidence="8">
    <location>
        <begin position="628"/>
        <end position="645"/>
    </location>
</feature>
<name>A0A5C6EME0_9BACT</name>
<feature type="transmembrane region" description="Helical" evidence="8">
    <location>
        <begin position="697"/>
        <end position="721"/>
    </location>
</feature>
<feature type="transmembrane region" description="Helical" evidence="8">
    <location>
        <begin position="657"/>
        <end position="676"/>
    </location>
</feature>
<dbReference type="SUPFAM" id="SSF82689">
    <property type="entry name" value="Mechanosensitive channel protein MscS (YggB), C-terminal domain"/>
    <property type="match status" value="1"/>
</dbReference>
<dbReference type="Pfam" id="PF00924">
    <property type="entry name" value="MS_channel_2nd"/>
    <property type="match status" value="1"/>
</dbReference>
<evidence type="ECO:0000259" key="11">
    <source>
        <dbReference type="Pfam" id="PF12795"/>
    </source>
</evidence>
<evidence type="ECO:0000256" key="5">
    <source>
        <dbReference type="ARBA" id="ARBA00022989"/>
    </source>
</evidence>
<dbReference type="GO" id="GO:0008381">
    <property type="term" value="F:mechanosensitive monoatomic ion channel activity"/>
    <property type="evidence" value="ECO:0007669"/>
    <property type="project" value="UniProtKB-ARBA"/>
</dbReference>
<feature type="transmembrane region" description="Helical" evidence="8">
    <location>
        <begin position="802"/>
        <end position="822"/>
    </location>
</feature>
<keyword evidence="3" id="KW-1003">Cell membrane</keyword>
<evidence type="ECO:0000256" key="6">
    <source>
        <dbReference type="ARBA" id="ARBA00023136"/>
    </source>
</evidence>
<comment type="subcellular location">
    <subcellularLocation>
        <location evidence="1">Cell membrane</location>
        <topology evidence="1">Multi-pass membrane protein</topology>
    </subcellularLocation>
</comment>